<evidence type="ECO:0000313" key="12">
    <source>
        <dbReference type="Proteomes" id="UP000472267"/>
    </source>
</evidence>
<keyword evidence="2" id="KW-1003">Cell membrane</keyword>
<dbReference type="GO" id="GO:0051957">
    <property type="term" value="P:positive regulation of amino acid transport"/>
    <property type="evidence" value="ECO:0007669"/>
    <property type="project" value="TreeGrafter"/>
</dbReference>
<name>A0A672HZF2_SALFA</name>
<proteinExistence type="predicted"/>
<keyword evidence="6 9" id="KW-1133">Transmembrane helix</keyword>
<keyword evidence="3" id="KW-0597">Phosphoprotein</keyword>
<feature type="domain" description="Collectrin-like" evidence="10">
    <location>
        <begin position="1"/>
        <end position="157"/>
    </location>
</feature>
<evidence type="ECO:0000256" key="1">
    <source>
        <dbReference type="ARBA" id="ARBA00004251"/>
    </source>
</evidence>
<evidence type="ECO:0000256" key="9">
    <source>
        <dbReference type="SAM" id="Phobius"/>
    </source>
</evidence>
<reference evidence="11" key="2">
    <citation type="submission" date="2025-08" db="UniProtKB">
        <authorList>
            <consortium name="Ensembl"/>
        </authorList>
    </citation>
    <scope>IDENTIFICATION</scope>
</reference>
<dbReference type="GO" id="GO:0070062">
    <property type="term" value="C:extracellular exosome"/>
    <property type="evidence" value="ECO:0007669"/>
    <property type="project" value="TreeGrafter"/>
</dbReference>
<keyword evidence="5" id="KW-0732">Signal</keyword>
<dbReference type="PANTHER" id="PTHR46884:SF1">
    <property type="entry name" value="COLLECTRIN"/>
    <property type="match status" value="1"/>
</dbReference>
<reference evidence="11" key="1">
    <citation type="submission" date="2019-06" db="EMBL/GenBank/DDBJ databases">
        <authorList>
            <consortium name="Wellcome Sanger Institute Data Sharing"/>
        </authorList>
    </citation>
    <scope>NUCLEOTIDE SEQUENCE [LARGE SCALE GENOMIC DNA]</scope>
</reference>
<dbReference type="InterPro" id="IPR031588">
    <property type="entry name" value="Collectrin_dom"/>
</dbReference>
<feature type="transmembrane region" description="Helical" evidence="9">
    <location>
        <begin position="98"/>
        <end position="122"/>
    </location>
</feature>
<organism evidence="11 12">
    <name type="scientific">Salarias fasciatus</name>
    <name type="common">Jewelled blenny</name>
    <name type="synonym">Blennius fasciatus</name>
    <dbReference type="NCBI Taxonomy" id="181472"/>
    <lineage>
        <taxon>Eukaryota</taxon>
        <taxon>Metazoa</taxon>
        <taxon>Chordata</taxon>
        <taxon>Craniata</taxon>
        <taxon>Vertebrata</taxon>
        <taxon>Euteleostomi</taxon>
        <taxon>Actinopterygii</taxon>
        <taxon>Neopterygii</taxon>
        <taxon>Teleostei</taxon>
        <taxon>Neoteleostei</taxon>
        <taxon>Acanthomorphata</taxon>
        <taxon>Ovalentaria</taxon>
        <taxon>Blenniimorphae</taxon>
        <taxon>Blenniiformes</taxon>
        <taxon>Blennioidei</taxon>
        <taxon>Blenniidae</taxon>
        <taxon>Salariinae</taxon>
        <taxon>Salarias</taxon>
    </lineage>
</organism>
<evidence type="ECO:0000256" key="2">
    <source>
        <dbReference type="ARBA" id="ARBA00022475"/>
    </source>
</evidence>
<dbReference type="AlphaFoldDB" id="A0A672HZF2"/>
<keyword evidence="12" id="KW-1185">Reference proteome</keyword>
<dbReference type="InterPro" id="IPR042944">
    <property type="entry name" value="Collectrin"/>
</dbReference>
<keyword evidence="4 9" id="KW-0812">Transmembrane</keyword>
<evidence type="ECO:0000256" key="6">
    <source>
        <dbReference type="ARBA" id="ARBA00022989"/>
    </source>
</evidence>
<dbReference type="GO" id="GO:0005886">
    <property type="term" value="C:plasma membrane"/>
    <property type="evidence" value="ECO:0007669"/>
    <property type="project" value="UniProtKB-SubCell"/>
</dbReference>
<dbReference type="FunCoup" id="A0A672HZF2">
    <property type="interactions" value="873"/>
</dbReference>
<evidence type="ECO:0000256" key="3">
    <source>
        <dbReference type="ARBA" id="ARBA00022553"/>
    </source>
</evidence>
<dbReference type="PROSITE" id="PS52010">
    <property type="entry name" value="COLLECTRIN_LIKE"/>
    <property type="match status" value="1"/>
</dbReference>
<reference evidence="11" key="3">
    <citation type="submission" date="2025-09" db="UniProtKB">
        <authorList>
            <consortium name="Ensembl"/>
        </authorList>
    </citation>
    <scope>IDENTIFICATION</scope>
</reference>
<dbReference type="Ensembl" id="ENSSFAT00005035500.1">
    <property type="protein sequence ID" value="ENSSFAP00005034205.1"/>
    <property type="gene ID" value="ENSSFAG00005017379.1"/>
</dbReference>
<evidence type="ECO:0000256" key="4">
    <source>
        <dbReference type="ARBA" id="ARBA00022692"/>
    </source>
</evidence>
<dbReference type="OMA" id="SNIVVCE"/>
<dbReference type="Pfam" id="PF16959">
    <property type="entry name" value="Collectrin"/>
    <property type="match status" value="1"/>
</dbReference>
<comment type="subcellular location">
    <subcellularLocation>
        <location evidence="1">Cell membrane</location>
        <topology evidence="1">Single-pass type I membrane protein</topology>
    </subcellularLocation>
</comment>
<evidence type="ECO:0000256" key="8">
    <source>
        <dbReference type="ARBA" id="ARBA00023180"/>
    </source>
</evidence>
<evidence type="ECO:0000313" key="11">
    <source>
        <dbReference type="Ensembl" id="ENSSFAP00005034205.1"/>
    </source>
</evidence>
<accession>A0A672HZF2</accession>
<dbReference type="PANTHER" id="PTHR46884">
    <property type="entry name" value="COLLECTRIN"/>
    <property type="match status" value="1"/>
</dbReference>
<evidence type="ECO:0000256" key="7">
    <source>
        <dbReference type="ARBA" id="ARBA00023136"/>
    </source>
</evidence>
<keyword evidence="7 9" id="KW-0472">Membrane</keyword>
<evidence type="ECO:0000256" key="5">
    <source>
        <dbReference type="ARBA" id="ARBA00022729"/>
    </source>
</evidence>
<sequence>MFLFRSTLAYAMRKQVDGEEFEVSNIVVCEETARVSFWFVVTLPSQNSTTVDKSVLEKAIRESRSRFNSVFFLTDQTLEFVDIWPTLKSPVTYDTEPWLIAFAVVISIVVVGIVLLILVSWIHKKRNQKQALLDPEDKTDGHENGGFTQIKEQLNPL</sequence>
<dbReference type="InParanoid" id="A0A672HZF2"/>
<keyword evidence="8" id="KW-0325">Glycoprotein</keyword>
<evidence type="ECO:0000259" key="10">
    <source>
        <dbReference type="PROSITE" id="PS52010"/>
    </source>
</evidence>
<protein>
    <submittedName>
        <fullName evidence="11">Si:dkey-194e6.1</fullName>
    </submittedName>
</protein>
<dbReference type="Proteomes" id="UP000472267">
    <property type="component" value="Chromosome 23"/>
</dbReference>